<dbReference type="SUPFAM" id="SSF53474">
    <property type="entry name" value="alpha/beta-Hydrolases"/>
    <property type="match status" value="1"/>
</dbReference>
<dbReference type="Proteomes" id="UP000241010">
    <property type="component" value="Unassembled WGS sequence"/>
</dbReference>
<evidence type="ECO:0000256" key="3">
    <source>
        <dbReference type="SAM" id="MobiDB-lite"/>
    </source>
</evidence>
<dbReference type="OrthoDB" id="9767239at2"/>
<protein>
    <submittedName>
        <fullName evidence="4">Esterase</fullName>
    </submittedName>
</protein>
<keyword evidence="2" id="KW-0378">Hydrolase</keyword>
<comment type="caution">
    <text evidence="4">The sequence shown here is derived from an EMBL/GenBank/DDBJ whole genome shotgun (WGS) entry which is preliminary data.</text>
</comment>
<gene>
    <name evidence="4" type="ORF">C5F48_11855</name>
</gene>
<dbReference type="Pfam" id="PF10503">
    <property type="entry name" value="Esterase_PHB"/>
    <property type="match status" value="1"/>
</dbReference>
<sequence>MNPKLAEATRLTREGRLSEAMALIRDTVSGAPAAPHIDPDVIDLAPPGAPSQPWSLRPAAKPRPKAKPRAPETPGRFTSHSFSAPQGRRSYKLYVPQGHDGPLPLVVMLHGCTQTPDDFAAGTRMNALAEEIGFVAVWPEQPQSANMQRCWNWFNTGDQQRGQGEPALIAGITREVMAAHNIDPARVYVAGLSAGGAAAAIMGACYPELYAAIGVHSGLAQGAATSVASAFQAMRQGGSGGPAQAMPAIVFHGDRDATVSPVNGAQVLAQFTPPADPTLKPRTETGASPGGMGFTRIVHEDAKGQPRAEHWLLHGAGHAWSGGSPAGSYTAPEGPDASREMLRFFLAQPAA</sequence>
<dbReference type="GO" id="GO:0005576">
    <property type="term" value="C:extracellular region"/>
    <property type="evidence" value="ECO:0007669"/>
    <property type="project" value="InterPro"/>
</dbReference>
<evidence type="ECO:0000256" key="1">
    <source>
        <dbReference type="ARBA" id="ARBA00022729"/>
    </source>
</evidence>
<evidence type="ECO:0000256" key="2">
    <source>
        <dbReference type="ARBA" id="ARBA00022801"/>
    </source>
</evidence>
<proteinExistence type="predicted"/>
<dbReference type="InterPro" id="IPR010126">
    <property type="entry name" value="Esterase_phb"/>
</dbReference>
<dbReference type="InterPro" id="IPR050955">
    <property type="entry name" value="Plant_Biomass_Hydrol_Est"/>
</dbReference>
<dbReference type="PANTHER" id="PTHR43037:SF1">
    <property type="entry name" value="BLL1128 PROTEIN"/>
    <property type="match status" value="1"/>
</dbReference>
<evidence type="ECO:0000313" key="4">
    <source>
        <dbReference type="EMBL" id="PTE21510.1"/>
    </source>
</evidence>
<name>A0A2T4JUB2_9RHOB</name>
<dbReference type="PANTHER" id="PTHR43037">
    <property type="entry name" value="UNNAMED PRODUCT-RELATED"/>
    <property type="match status" value="1"/>
</dbReference>
<dbReference type="AlphaFoldDB" id="A0A2T4JUB2"/>
<dbReference type="Gene3D" id="3.40.50.1820">
    <property type="entry name" value="alpha/beta hydrolase"/>
    <property type="match status" value="1"/>
</dbReference>
<reference evidence="4 5" key="1">
    <citation type="submission" date="2018-03" db="EMBL/GenBank/DDBJ databases">
        <title>Cereibacter changlensis.</title>
        <authorList>
            <person name="Meyer T.E."/>
            <person name="Miller S."/>
            <person name="Lodha T."/>
            <person name="Gandham S."/>
            <person name="Chintalapati S."/>
            <person name="Chintalapati V.R."/>
        </authorList>
    </citation>
    <scope>NUCLEOTIDE SEQUENCE [LARGE SCALE GENOMIC DNA]</scope>
    <source>
        <strain evidence="4 5">JA139</strain>
    </source>
</reference>
<dbReference type="InterPro" id="IPR029058">
    <property type="entry name" value="AB_hydrolase_fold"/>
</dbReference>
<dbReference type="GO" id="GO:0016787">
    <property type="term" value="F:hydrolase activity"/>
    <property type="evidence" value="ECO:0007669"/>
    <property type="project" value="UniProtKB-KW"/>
</dbReference>
<organism evidence="4 5">
    <name type="scientific">Cereibacter changlensis JA139</name>
    <dbReference type="NCBI Taxonomy" id="1188249"/>
    <lineage>
        <taxon>Bacteria</taxon>
        <taxon>Pseudomonadati</taxon>
        <taxon>Pseudomonadota</taxon>
        <taxon>Alphaproteobacteria</taxon>
        <taxon>Rhodobacterales</taxon>
        <taxon>Paracoccaceae</taxon>
        <taxon>Cereibacter</taxon>
    </lineage>
</organism>
<accession>A0A2T4JUB2</accession>
<keyword evidence="1" id="KW-0732">Signal</keyword>
<dbReference type="NCBIfam" id="TIGR01840">
    <property type="entry name" value="esterase_phb"/>
    <property type="match status" value="1"/>
</dbReference>
<dbReference type="EMBL" id="PZKG01000048">
    <property type="protein sequence ID" value="PTE21510.1"/>
    <property type="molecule type" value="Genomic_DNA"/>
</dbReference>
<dbReference type="RefSeq" id="WP_107664126.1">
    <property type="nucleotide sequence ID" value="NZ_PZKG01000048.1"/>
</dbReference>
<keyword evidence="5" id="KW-1185">Reference proteome</keyword>
<evidence type="ECO:0000313" key="5">
    <source>
        <dbReference type="Proteomes" id="UP000241010"/>
    </source>
</evidence>
<feature type="region of interest" description="Disordered" evidence="3">
    <location>
        <begin position="30"/>
        <end position="84"/>
    </location>
</feature>